<sequence length="76" mass="8470">MDPLPGFNILKINKVDDYLFCDEINKIKLSSITNETITTYDDAIYAGETIVSNMNGQANIKILTTNEKEARITISA</sequence>
<evidence type="ECO:0000313" key="1">
    <source>
        <dbReference type="EMBL" id="KAL2745393.1"/>
    </source>
</evidence>
<comment type="caution">
    <text evidence="1">The sequence shown here is derived from an EMBL/GenBank/DDBJ whole genome shotgun (WGS) entry which is preliminary data.</text>
</comment>
<keyword evidence="2" id="KW-1185">Reference proteome</keyword>
<accession>A0ABD2CJX0</accession>
<proteinExistence type="predicted"/>
<evidence type="ECO:0000313" key="2">
    <source>
        <dbReference type="Proteomes" id="UP001607303"/>
    </source>
</evidence>
<organism evidence="1 2">
    <name type="scientific">Vespula maculifrons</name>
    <name type="common">Eastern yellow jacket</name>
    <name type="synonym">Wasp</name>
    <dbReference type="NCBI Taxonomy" id="7453"/>
    <lineage>
        <taxon>Eukaryota</taxon>
        <taxon>Metazoa</taxon>
        <taxon>Ecdysozoa</taxon>
        <taxon>Arthropoda</taxon>
        <taxon>Hexapoda</taxon>
        <taxon>Insecta</taxon>
        <taxon>Pterygota</taxon>
        <taxon>Neoptera</taxon>
        <taxon>Endopterygota</taxon>
        <taxon>Hymenoptera</taxon>
        <taxon>Apocrita</taxon>
        <taxon>Aculeata</taxon>
        <taxon>Vespoidea</taxon>
        <taxon>Vespidae</taxon>
        <taxon>Vespinae</taxon>
        <taxon>Vespula</taxon>
    </lineage>
</organism>
<gene>
    <name evidence="1" type="ORF">V1477_006248</name>
</gene>
<name>A0ABD2CJX0_VESMC</name>
<protein>
    <submittedName>
        <fullName evidence="1">Uncharacterized protein</fullName>
    </submittedName>
</protein>
<dbReference type="AlphaFoldDB" id="A0ABD2CJX0"/>
<dbReference type="EMBL" id="JAYRBN010000043">
    <property type="protein sequence ID" value="KAL2745393.1"/>
    <property type="molecule type" value="Genomic_DNA"/>
</dbReference>
<reference evidence="1 2" key="1">
    <citation type="journal article" date="2024" name="Ann. Entomol. Soc. Am.">
        <title>Genomic analyses of the southern and eastern yellowjacket wasps (Hymenoptera: Vespidae) reveal evolutionary signatures of social life.</title>
        <authorList>
            <person name="Catto M.A."/>
            <person name="Caine P.B."/>
            <person name="Orr S.E."/>
            <person name="Hunt B.G."/>
            <person name="Goodisman M.A.D."/>
        </authorList>
    </citation>
    <scope>NUCLEOTIDE SEQUENCE [LARGE SCALE GENOMIC DNA]</scope>
    <source>
        <strain evidence="1">232</strain>
        <tissue evidence="1">Head and thorax</tissue>
    </source>
</reference>
<feature type="non-terminal residue" evidence="1">
    <location>
        <position position="76"/>
    </location>
</feature>
<dbReference type="Proteomes" id="UP001607303">
    <property type="component" value="Unassembled WGS sequence"/>
</dbReference>